<dbReference type="RefSeq" id="WP_021493052.1">
    <property type="nucleotide sequence ID" value="NZ_JAGYWY010000015.1"/>
</dbReference>
<evidence type="ECO:0000313" key="2">
    <source>
        <dbReference type="EMBL" id="ERH48512.1"/>
    </source>
</evidence>
<protein>
    <recommendedName>
        <fullName evidence="1">HNH endonuclease 5 domain-containing protein</fullName>
    </recommendedName>
</protein>
<reference evidence="2 3" key="1">
    <citation type="submission" date="2013-08" db="EMBL/GenBank/DDBJ databases">
        <title>Biodegradation of aromatic compounds in biofilm forming Pseudomonas isolated from sewage sludge.</title>
        <authorList>
            <person name="Qureshi A."/>
            <person name="Ghosh S."/>
            <person name="Khardenavis A.A."/>
            <person name="Kapley A."/>
            <person name="Purohit H.J."/>
        </authorList>
    </citation>
    <scope>NUCLEOTIDE SEQUENCE [LARGE SCALE GENOMIC DNA]</scope>
    <source>
        <strain evidence="2 3">EGD-AQ6</strain>
    </source>
</reference>
<organism evidence="2 3">
    <name type="scientific">Pseudomonas simiae</name>
    <dbReference type="NCBI Taxonomy" id="321846"/>
    <lineage>
        <taxon>Bacteria</taxon>
        <taxon>Pseudomonadati</taxon>
        <taxon>Pseudomonadota</taxon>
        <taxon>Gammaproteobacteria</taxon>
        <taxon>Pseudomonadales</taxon>
        <taxon>Pseudomonadaceae</taxon>
        <taxon>Pseudomonas</taxon>
    </lineage>
</organism>
<accession>U1U0E2</accession>
<proteinExistence type="predicted"/>
<name>U1U0E2_9PSED</name>
<evidence type="ECO:0000313" key="3">
    <source>
        <dbReference type="Proteomes" id="UP000016504"/>
    </source>
</evidence>
<feature type="domain" description="HNH endonuclease 5" evidence="1">
    <location>
        <begin position="38"/>
        <end position="88"/>
    </location>
</feature>
<dbReference type="InterPro" id="IPR029471">
    <property type="entry name" value="HNH_5"/>
</dbReference>
<dbReference type="AlphaFoldDB" id="U1U0E2"/>
<dbReference type="Pfam" id="PF14279">
    <property type="entry name" value="HNH_5"/>
    <property type="match status" value="1"/>
</dbReference>
<gene>
    <name evidence="2" type="ORF">O204_11690</name>
</gene>
<dbReference type="EMBL" id="AVQG01000056">
    <property type="protein sequence ID" value="ERH48512.1"/>
    <property type="molecule type" value="Genomic_DNA"/>
</dbReference>
<comment type="caution">
    <text evidence="2">The sequence shown here is derived from an EMBL/GenBank/DDBJ whole genome shotgun (WGS) entry which is preliminary data.</text>
</comment>
<dbReference type="Proteomes" id="UP000016504">
    <property type="component" value="Unassembled WGS sequence"/>
</dbReference>
<evidence type="ECO:0000259" key="1">
    <source>
        <dbReference type="Pfam" id="PF14279"/>
    </source>
</evidence>
<sequence>MRMQNQGYFKLIEFAKNYRPSNIIILRKRHFVGEVGQCRYCGGVEPEVKFSKVAHSLPELIGNKLLFSRDECNTCNEYFDKHLENHLANFLGISRTTARVDSKKGTPKFKSNSGERVEMIGNSLVILETQDSNLTALDEGTGLLTINTETKPYIPEQVYKCFVKMALSIMPEAELKGYKQCIEWIRLNKRPAKFNSSALKISRTFVPGHRPFPAIWIKLFKRTGDKKTYPHMICNIAFYNFIFNFIVPFGSKDKIVDWGNSKLLTFPFIEGMLPRQKGRSQTEDLDLTGKLAKRNQDKAYMQTTQKWTSPPLEEIPVEILNRIKELGLEFAPELPVND</sequence>